<accession>A5BFL7</accession>
<reference evidence="1" key="1">
    <citation type="journal article" date="2007" name="PLoS ONE">
        <title>The first genome sequence of an elite grapevine cultivar (Pinot noir Vitis vinifera L.): coping with a highly heterozygous genome.</title>
        <authorList>
            <person name="Velasco R."/>
            <person name="Zharkikh A."/>
            <person name="Troggio M."/>
            <person name="Cartwright D.A."/>
            <person name="Cestaro A."/>
            <person name="Pruss D."/>
            <person name="Pindo M."/>
            <person name="FitzGerald L.M."/>
            <person name="Vezzulli S."/>
            <person name="Reid J."/>
            <person name="Malacarne G."/>
            <person name="Iliev D."/>
            <person name="Coppola G."/>
            <person name="Wardell B."/>
            <person name="Micheletti D."/>
            <person name="Macalma T."/>
            <person name="Facci M."/>
            <person name="Mitchell J.T."/>
            <person name="Perazzolli M."/>
            <person name="Eldredge G."/>
            <person name="Gatto P."/>
            <person name="Oyzerski R."/>
            <person name="Moretto M."/>
            <person name="Gutin N."/>
            <person name="Stefanini M."/>
            <person name="Chen Y."/>
            <person name="Segala C."/>
            <person name="Davenport C."/>
            <person name="Dematte L."/>
            <person name="Mraz A."/>
            <person name="Battilana J."/>
            <person name="Stormo K."/>
            <person name="Costa F."/>
            <person name="Tao Q."/>
            <person name="Si-Ammour A."/>
            <person name="Harkins T."/>
            <person name="Lackey A."/>
            <person name="Perbost C."/>
            <person name="Taillon B."/>
            <person name="Stella A."/>
            <person name="Solovyev V."/>
            <person name="Fawcett J.A."/>
            <person name="Sterck L."/>
            <person name="Vandepoele K."/>
            <person name="Grando S.M."/>
            <person name="Toppo S."/>
            <person name="Moser C."/>
            <person name="Lanchbury J."/>
            <person name="Bogden R."/>
            <person name="Skolnick M."/>
            <person name="Sgaramella V."/>
            <person name="Bhatnagar S.K."/>
            <person name="Fontana P."/>
            <person name="Gutin A."/>
            <person name="Van de Peer Y."/>
            <person name="Salamini F."/>
            <person name="Viola R."/>
        </authorList>
    </citation>
    <scope>NUCLEOTIDE SEQUENCE</scope>
</reference>
<gene>
    <name evidence="1" type="ORF">VITISV_023980</name>
</gene>
<sequence length="82" mass="9441">MPKCPKARFNFKEWRVSLCISLENQRGKLSGAGNPDYEVKVVRMSYVCKCRLNFLEAVRIRKARHVYPDEGDPDDNACHVSP</sequence>
<dbReference type="AlphaFoldDB" id="A5BFL7"/>
<protein>
    <submittedName>
        <fullName evidence="1">Uncharacterized protein</fullName>
    </submittedName>
</protein>
<dbReference type="EMBL" id="AM457823">
    <property type="protein sequence ID" value="CAN61317.1"/>
    <property type="molecule type" value="Genomic_DNA"/>
</dbReference>
<organism evidence="1">
    <name type="scientific">Vitis vinifera</name>
    <name type="common">Grape</name>
    <dbReference type="NCBI Taxonomy" id="29760"/>
    <lineage>
        <taxon>Eukaryota</taxon>
        <taxon>Viridiplantae</taxon>
        <taxon>Streptophyta</taxon>
        <taxon>Embryophyta</taxon>
        <taxon>Tracheophyta</taxon>
        <taxon>Spermatophyta</taxon>
        <taxon>Magnoliopsida</taxon>
        <taxon>eudicotyledons</taxon>
        <taxon>Gunneridae</taxon>
        <taxon>Pentapetalae</taxon>
        <taxon>rosids</taxon>
        <taxon>Vitales</taxon>
        <taxon>Vitaceae</taxon>
        <taxon>Viteae</taxon>
        <taxon>Vitis</taxon>
    </lineage>
</organism>
<proteinExistence type="predicted"/>
<evidence type="ECO:0000313" key="1">
    <source>
        <dbReference type="EMBL" id="CAN61317.1"/>
    </source>
</evidence>
<name>A5BFL7_VITVI</name>